<dbReference type="CDD" id="cd00096">
    <property type="entry name" value="Ig"/>
    <property type="match status" value="1"/>
</dbReference>
<evidence type="ECO:0000313" key="23">
    <source>
        <dbReference type="Proteomes" id="UP000274756"/>
    </source>
</evidence>
<feature type="domain" description="Ig-like" evidence="20">
    <location>
        <begin position="241"/>
        <end position="353"/>
    </location>
</feature>
<evidence type="ECO:0000256" key="12">
    <source>
        <dbReference type="ARBA" id="ARBA00023136"/>
    </source>
</evidence>
<comment type="subcellular location">
    <subcellularLocation>
        <location evidence="1">Membrane</location>
        <topology evidence="1">Single-pass membrane protein</topology>
    </subcellularLocation>
</comment>
<keyword evidence="12 19" id="KW-0472">Membrane</keyword>
<feature type="domain" description="Ig-like" evidence="20">
    <location>
        <begin position="125"/>
        <end position="217"/>
    </location>
</feature>
<keyword evidence="13" id="KW-0829">Tyrosine-protein kinase</keyword>
<keyword evidence="6" id="KW-0732">Signal</keyword>
<accession>A0A0N4U9G5</accession>
<dbReference type="FunFam" id="2.60.40.10:FF:000016">
    <property type="entry name" value="Fibroblast growth factor receptor"/>
    <property type="match status" value="1"/>
</dbReference>
<evidence type="ECO:0000256" key="11">
    <source>
        <dbReference type="ARBA" id="ARBA00022989"/>
    </source>
</evidence>
<evidence type="ECO:0000256" key="5">
    <source>
        <dbReference type="ARBA" id="ARBA00022692"/>
    </source>
</evidence>
<evidence type="ECO:0000256" key="13">
    <source>
        <dbReference type="ARBA" id="ARBA00023137"/>
    </source>
</evidence>
<dbReference type="InterPro" id="IPR013151">
    <property type="entry name" value="Immunoglobulin_dom"/>
</dbReference>
<gene>
    <name evidence="21" type="ORF">DME_LOCUS7734</name>
</gene>
<evidence type="ECO:0000256" key="18">
    <source>
        <dbReference type="SAM" id="MobiDB-lite"/>
    </source>
</evidence>
<dbReference type="InterPro" id="IPR052615">
    <property type="entry name" value="FGFRL"/>
</dbReference>
<dbReference type="InterPro" id="IPR003598">
    <property type="entry name" value="Ig_sub2"/>
</dbReference>
<keyword evidence="11 19" id="KW-1133">Transmembrane helix</keyword>
<dbReference type="Proteomes" id="UP000274756">
    <property type="component" value="Unassembled WGS sequence"/>
</dbReference>
<dbReference type="Proteomes" id="UP000038040">
    <property type="component" value="Unplaced"/>
</dbReference>
<keyword evidence="4" id="KW-0808">Transferase</keyword>
<keyword evidence="3" id="KW-0597">Phosphoprotein</keyword>
<dbReference type="STRING" id="318479.A0A0N4U9G5"/>
<dbReference type="EMBL" id="UYYG01001162">
    <property type="protein sequence ID" value="VDN57761.1"/>
    <property type="molecule type" value="Genomic_DNA"/>
</dbReference>
<feature type="domain" description="Ig-like" evidence="20">
    <location>
        <begin position="8"/>
        <end position="100"/>
    </location>
</feature>
<evidence type="ECO:0000256" key="8">
    <source>
        <dbReference type="ARBA" id="ARBA00022741"/>
    </source>
</evidence>
<evidence type="ECO:0000259" key="20">
    <source>
        <dbReference type="PROSITE" id="PS50835"/>
    </source>
</evidence>
<evidence type="ECO:0000256" key="2">
    <source>
        <dbReference type="ARBA" id="ARBA00011902"/>
    </source>
</evidence>
<dbReference type="SMART" id="SM00408">
    <property type="entry name" value="IGc2"/>
    <property type="match status" value="3"/>
</dbReference>
<organism evidence="22 24">
    <name type="scientific">Dracunculus medinensis</name>
    <name type="common">Guinea worm</name>
    <dbReference type="NCBI Taxonomy" id="318479"/>
    <lineage>
        <taxon>Eukaryota</taxon>
        <taxon>Metazoa</taxon>
        <taxon>Ecdysozoa</taxon>
        <taxon>Nematoda</taxon>
        <taxon>Chromadorea</taxon>
        <taxon>Rhabditida</taxon>
        <taxon>Spirurina</taxon>
        <taxon>Dracunculoidea</taxon>
        <taxon>Dracunculidae</taxon>
        <taxon>Dracunculus</taxon>
    </lineage>
</organism>
<evidence type="ECO:0000256" key="19">
    <source>
        <dbReference type="SAM" id="Phobius"/>
    </source>
</evidence>
<keyword evidence="10" id="KW-0067">ATP-binding</keyword>
<dbReference type="InterPro" id="IPR013098">
    <property type="entry name" value="Ig_I-set"/>
</dbReference>
<evidence type="ECO:0000256" key="6">
    <source>
        <dbReference type="ARBA" id="ARBA00022729"/>
    </source>
</evidence>
<dbReference type="OrthoDB" id="6244905at2759"/>
<evidence type="ECO:0000256" key="3">
    <source>
        <dbReference type="ARBA" id="ARBA00022553"/>
    </source>
</evidence>
<evidence type="ECO:0000256" key="9">
    <source>
        <dbReference type="ARBA" id="ARBA00022777"/>
    </source>
</evidence>
<keyword evidence="7" id="KW-0677">Repeat</keyword>
<dbReference type="PANTHER" id="PTHR19890:SF10">
    <property type="entry name" value="FIBROBLAST GROWTH FACTOR RECEPTOR-LIKE 1"/>
    <property type="match status" value="1"/>
</dbReference>
<dbReference type="InterPro" id="IPR003599">
    <property type="entry name" value="Ig_sub"/>
</dbReference>
<reference evidence="21 23" key="2">
    <citation type="submission" date="2018-11" db="EMBL/GenBank/DDBJ databases">
        <authorList>
            <consortium name="Pathogen Informatics"/>
        </authorList>
    </citation>
    <scope>NUCLEOTIDE SEQUENCE [LARGE SCALE GENOMIC DNA]</scope>
</reference>
<dbReference type="GO" id="GO:0005524">
    <property type="term" value="F:ATP binding"/>
    <property type="evidence" value="ECO:0007669"/>
    <property type="project" value="UniProtKB-KW"/>
</dbReference>
<dbReference type="EC" id="2.7.10.1" evidence="2"/>
<dbReference type="PROSITE" id="PS50835">
    <property type="entry name" value="IG_LIKE"/>
    <property type="match status" value="3"/>
</dbReference>
<evidence type="ECO:0000256" key="4">
    <source>
        <dbReference type="ARBA" id="ARBA00022679"/>
    </source>
</evidence>
<evidence type="ECO:0000256" key="14">
    <source>
        <dbReference type="ARBA" id="ARBA00023157"/>
    </source>
</evidence>
<keyword evidence="15" id="KW-0675">Receptor</keyword>
<feature type="transmembrane region" description="Helical" evidence="19">
    <location>
        <begin position="364"/>
        <end position="388"/>
    </location>
</feature>
<evidence type="ECO:0000313" key="22">
    <source>
        <dbReference type="Proteomes" id="UP000038040"/>
    </source>
</evidence>
<dbReference type="GO" id="GO:0016020">
    <property type="term" value="C:membrane"/>
    <property type="evidence" value="ECO:0007669"/>
    <property type="project" value="UniProtKB-SubCell"/>
</dbReference>
<proteinExistence type="predicted"/>
<evidence type="ECO:0000256" key="15">
    <source>
        <dbReference type="ARBA" id="ARBA00023170"/>
    </source>
</evidence>
<dbReference type="SMART" id="SM00409">
    <property type="entry name" value="IG"/>
    <property type="match status" value="3"/>
</dbReference>
<keyword evidence="16" id="KW-0325">Glycoprotein</keyword>
<keyword evidence="9" id="KW-0418">Kinase</keyword>
<dbReference type="Gene3D" id="2.60.40.10">
    <property type="entry name" value="Immunoglobulins"/>
    <property type="match status" value="3"/>
</dbReference>
<dbReference type="WBParaSite" id="DME_0000372901-mRNA-1">
    <property type="protein sequence ID" value="DME_0000372901-mRNA-1"/>
    <property type="gene ID" value="DME_0000372901"/>
</dbReference>
<dbReference type="GO" id="GO:0004714">
    <property type="term" value="F:transmembrane receptor protein tyrosine kinase activity"/>
    <property type="evidence" value="ECO:0007669"/>
    <property type="project" value="UniProtKB-EC"/>
</dbReference>
<dbReference type="FunFam" id="2.60.40.10:FF:000020">
    <property type="entry name" value="Fibroblast growth factor receptor"/>
    <property type="match status" value="1"/>
</dbReference>
<dbReference type="Pfam" id="PF00047">
    <property type="entry name" value="ig"/>
    <property type="match status" value="1"/>
</dbReference>
<dbReference type="InterPro" id="IPR036179">
    <property type="entry name" value="Ig-like_dom_sf"/>
</dbReference>
<dbReference type="AlphaFoldDB" id="A0A0N4U9G5"/>
<evidence type="ECO:0000256" key="17">
    <source>
        <dbReference type="ARBA" id="ARBA00023319"/>
    </source>
</evidence>
<evidence type="ECO:0000256" key="7">
    <source>
        <dbReference type="ARBA" id="ARBA00022737"/>
    </source>
</evidence>
<evidence type="ECO:0000313" key="24">
    <source>
        <dbReference type="WBParaSite" id="DME_0000372901-mRNA-1"/>
    </source>
</evidence>
<evidence type="ECO:0000256" key="10">
    <source>
        <dbReference type="ARBA" id="ARBA00022840"/>
    </source>
</evidence>
<feature type="region of interest" description="Disordered" evidence="18">
    <location>
        <begin position="409"/>
        <end position="444"/>
    </location>
</feature>
<keyword evidence="8" id="KW-0547">Nucleotide-binding</keyword>
<feature type="compositionally biased region" description="Pro residues" evidence="18">
    <location>
        <begin position="418"/>
        <end position="430"/>
    </location>
</feature>
<protein>
    <recommendedName>
        <fullName evidence="2">receptor protein-tyrosine kinase</fullName>
        <ecNumber evidence="2">2.7.10.1</ecNumber>
    </recommendedName>
</protein>
<keyword evidence="14" id="KW-1015">Disulfide bond</keyword>
<evidence type="ECO:0000256" key="16">
    <source>
        <dbReference type="ARBA" id="ARBA00023180"/>
    </source>
</evidence>
<reference evidence="24" key="1">
    <citation type="submission" date="2017-02" db="UniProtKB">
        <authorList>
            <consortium name="WormBaseParasite"/>
        </authorList>
    </citation>
    <scope>IDENTIFICATION</scope>
</reference>
<sequence length="556" mass="63729">MFKSSAPPELLEPIQTKFWVPVGIKQFKLVCPVKISDSDLVMIQWKKDDEQIGFDFNSRYKLVRSDRELKIRNPQASDSGIYQCQAVNGFGHLELEFDVNVYDPTNEQSIGTEDTVILSEKASPPAWLNETEMRSSMLVPLRLSVGGRLQLKCPAKGNPLPHITWLRNEKPIKREEFTFQHLSANLVLSNVQQRDSGKYVCRLENSHGLIEATFRVYIGDFLNADENMRWPSNGNEFNQSPMIDEPFNSTVKVGHTAQFQCRVKSQHQPLIKWLKRVNNPELIRKNDENATLIHANDMDLLLLDQPKTRADLTDGIYVNRLVIPNVKFENEGTYICVVTNADGDIVYRAAHLEVISKYNRISSFYFYIGLPIVIIMFSMIVYAIYFLYRNQESEKRSNDFTTNTIKSFHSNRASSSIRPPPPNHPPPRAPLSPNSSQYDQSGANNSRYPLLAAHEINEHHLAAQVCYPLQHQPRPTPVRRTRAIEDPANLHDASTLKAYLIQTSLPISHSEINKTNQLQKEHSKYPSPQFNCGEFHNAVEQQQQSFLAQKLQRRYL</sequence>
<name>A0A0N4U9G5_DRAME</name>
<dbReference type="SUPFAM" id="SSF48726">
    <property type="entry name" value="Immunoglobulin"/>
    <property type="match status" value="3"/>
</dbReference>
<keyword evidence="5 19" id="KW-0812">Transmembrane</keyword>
<dbReference type="PANTHER" id="PTHR19890">
    <property type="entry name" value="FIBROBLAST GROWTH FACTOR RECEPTOR"/>
    <property type="match status" value="1"/>
</dbReference>
<dbReference type="InterPro" id="IPR007110">
    <property type="entry name" value="Ig-like_dom"/>
</dbReference>
<evidence type="ECO:0000313" key="21">
    <source>
        <dbReference type="EMBL" id="VDN57761.1"/>
    </source>
</evidence>
<evidence type="ECO:0000256" key="1">
    <source>
        <dbReference type="ARBA" id="ARBA00004167"/>
    </source>
</evidence>
<dbReference type="Pfam" id="PF07679">
    <property type="entry name" value="I-set"/>
    <property type="match status" value="2"/>
</dbReference>
<keyword evidence="23" id="KW-1185">Reference proteome</keyword>
<dbReference type="InterPro" id="IPR013783">
    <property type="entry name" value="Ig-like_fold"/>
</dbReference>
<keyword evidence="17" id="KW-0393">Immunoglobulin domain</keyword>